<organism evidence="2 3">
    <name type="scientific">Lutimaribacter saemankumensis</name>
    <dbReference type="NCBI Taxonomy" id="490829"/>
    <lineage>
        <taxon>Bacteria</taxon>
        <taxon>Pseudomonadati</taxon>
        <taxon>Pseudomonadota</taxon>
        <taxon>Alphaproteobacteria</taxon>
        <taxon>Rhodobacterales</taxon>
        <taxon>Roseobacteraceae</taxon>
        <taxon>Lutimaribacter</taxon>
    </lineage>
</organism>
<keyword evidence="3" id="KW-1185">Reference proteome</keyword>
<gene>
    <name evidence="2" type="ORF">SAMN05421850_105172</name>
</gene>
<keyword evidence="1" id="KW-1133">Transmembrane helix</keyword>
<sequence length="77" mass="7669">MLVVAHVCATGEYLEDNMKKLVLAAAFAAAATNAFAGNMAEPVIEAPVIVEETASSSAGGIAIPLLLLAVLAVAASD</sequence>
<feature type="transmembrane region" description="Helical" evidence="1">
    <location>
        <begin position="21"/>
        <end position="37"/>
    </location>
</feature>
<dbReference type="STRING" id="490829.SAMN05421850_105172"/>
<proteinExistence type="predicted"/>
<feature type="transmembrane region" description="Helical" evidence="1">
    <location>
        <begin position="57"/>
        <end position="75"/>
    </location>
</feature>
<dbReference type="EMBL" id="FNEB01000005">
    <property type="protein sequence ID" value="SDI78485.1"/>
    <property type="molecule type" value="Genomic_DNA"/>
</dbReference>
<evidence type="ECO:0000256" key="1">
    <source>
        <dbReference type="SAM" id="Phobius"/>
    </source>
</evidence>
<dbReference type="AlphaFoldDB" id="A0A1G8NEA4"/>
<reference evidence="2 3" key="1">
    <citation type="submission" date="2016-10" db="EMBL/GenBank/DDBJ databases">
        <authorList>
            <person name="de Groot N.N."/>
        </authorList>
    </citation>
    <scope>NUCLEOTIDE SEQUENCE [LARGE SCALE GENOMIC DNA]</scope>
    <source>
        <strain evidence="2 3">DSM 28010</strain>
    </source>
</reference>
<dbReference type="Proteomes" id="UP000199340">
    <property type="component" value="Unassembled WGS sequence"/>
</dbReference>
<protein>
    <recommendedName>
        <fullName evidence="4">Ferrochelatase</fullName>
    </recommendedName>
</protein>
<keyword evidence="1" id="KW-0472">Membrane</keyword>
<name>A0A1G8NEA4_9RHOB</name>
<evidence type="ECO:0000313" key="3">
    <source>
        <dbReference type="Proteomes" id="UP000199340"/>
    </source>
</evidence>
<evidence type="ECO:0008006" key="4">
    <source>
        <dbReference type="Google" id="ProtNLM"/>
    </source>
</evidence>
<accession>A0A1G8NEA4</accession>
<evidence type="ECO:0000313" key="2">
    <source>
        <dbReference type="EMBL" id="SDI78485.1"/>
    </source>
</evidence>
<keyword evidence="1" id="KW-0812">Transmembrane</keyword>